<name>A0A6A5Y4P8_9PLEO</name>
<evidence type="ECO:0000256" key="3">
    <source>
        <dbReference type="ARBA" id="ARBA00022801"/>
    </source>
</evidence>
<dbReference type="GO" id="GO:0006508">
    <property type="term" value="P:proteolysis"/>
    <property type="evidence" value="ECO:0007669"/>
    <property type="project" value="UniProtKB-KW"/>
</dbReference>
<keyword evidence="3" id="KW-0378">Hydrolase</keyword>
<accession>A0A6A5Y4P8</accession>
<keyword evidence="4" id="KW-0788">Thiol protease</keyword>
<evidence type="ECO:0000256" key="2">
    <source>
        <dbReference type="ARBA" id="ARBA00022670"/>
    </source>
</evidence>
<proteinExistence type="inferred from homology"/>
<evidence type="ECO:0000313" key="8">
    <source>
        <dbReference type="Proteomes" id="UP000799778"/>
    </source>
</evidence>
<gene>
    <name evidence="7" type="ORF">BU24DRAFT_469317</name>
</gene>
<dbReference type="PROSITE" id="PS50600">
    <property type="entry name" value="ULP_PROTEASE"/>
    <property type="match status" value="1"/>
</dbReference>
<evidence type="ECO:0000313" key="7">
    <source>
        <dbReference type="EMBL" id="KAF2020555.1"/>
    </source>
</evidence>
<dbReference type="Proteomes" id="UP000799778">
    <property type="component" value="Unassembled WGS sequence"/>
</dbReference>
<dbReference type="EMBL" id="ML978066">
    <property type="protein sequence ID" value="KAF2020555.1"/>
    <property type="molecule type" value="Genomic_DNA"/>
</dbReference>
<sequence length="368" mass="41224">MSYPASEPSSPKTQDVSISETQVDPSFELLDSLDGEILPFPGRCTPSPDADIGQSLNSLFANDDDVPDLDPADQTCDSTNIEAEKPTAGPFPSDVDALLKEIPFTDQTFLELDNSSITNRDWYSILETEAESWWSDGILDVALELLARKMQCDRQGIAIAPSTICSMIASINRWEADVDEEEEEDLGVTYRAEKERFENHNWIFLPVNDGMFSMTGRGCHWSLVVVDRARRVATYFDSLFLDSPKWHDYGERLVKGLGRLLGETYAFKVDANSPQQDEDNKTDLDHGPCGPFVYELTLRLVTGVCWYQEEGKGEICTMELPDEFGKSAEWGVDTLSTRYDVWNYMYQARSDIIAAREADTPAETSAPA</sequence>
<dbReference type="PANTHER" id="PTHR46468:SF1">
    <property type="entry name" value="SENTRIN-SPECIFIC PROTEASE 8"/>
    <property type="match status" value="1"/>
</dbReference>
<dbReference type="PANTHER" id="PTHR46468">
    <property type="entry name" value="SENTRIN-SPECIFIC PROTEASE 8"/>
    <property type="match status" value="1"/>
</dbReference>
<dbReference type="Gene3D" id="3.40.395.10">
    <property type="entry name" value="Adenoviral Proteinase, Chain A"/>
    <property type="match status" value="1"/>
</dbReference>
<comment type="similarity">
    <text evidence="1">Belongs to the peptidase C48 family.</text>
</comment>
<feature type="compositionally biased region" description="Polar residues" evidence="5">
    <location>
        <begin position="7"/>
        <end position="24"/>
    </location>
</feature>
<protein>
    <recommendedName>
        <fullName evidence="6">Ubiquitin-like protease family profile domain-containing protein</fullName>
    </recommendedName>
</protein>
<evidence type="ECO:0000259" key="6">
    <source>
        <dbReference type="PROSITE" id="PS50600"/>
    </source>
</evidence>
<dbReference type="GO" id="GO:0008234">
    <property type="term" value="F:cysteine-type peptidase activity"/>
    <property type="evidence" value="ECO:0007669"/>
    <property type="project" value="UniProtKB-KW"/>
</dbReference>
<dbReference type="AlphaFoldDB" id="A0A6A5Y4P8"/>
<evidence type="ECO:0000256" key="1">
    <source>
        <dbReference type="ARBA" id="ARBA00005234"/>
    </source>
</evidence>
<dbReference type="InterPro" id="IPR038765">
    <property type="entry name" value="Papain-like_cys_pep_sf"/>
</dbReference>
<dbReference type="SUPFAM" id="SSF54001">
    <property type="entry name" value="Cysteine proteinases"/>
    <property type="match status" value="1"/>
</dbReference>
<dbReference type="InterPro" id="IPR003653">
    <property type="entry name" value="Peptidase_C48_C"/>
</dbReference>
<dbReference type="OrthoDB" id="3687719at2759"/>
<keyword evidence="2" id="KW-0645">Protease</keyword>
<dbReference type="Pfam" id="PF02902">
    <property type="entry name" value="Peptidase_C48"/>
    <property type="match status" value="1"/>
</dbReference>
<feature type="region of interest" description="Disordered" evidence="5">
    <location>
        <begin position="1"/>
        <end position="24"/>
    </location>
</feature>
<dbReference type="RefSeq" id="XP_033388894.1">
    <property type="nucleotide sequence ID" value="XM_033532603.1"/>
</dbReference>
<evidence type="ECO:0000256" key="4">
    <source>
        <dbReference type="ARBA" id="ARBA00022807"/>
    </source>
</evidence>
<evidence type="ECO:0000256" key="5">
    <source>
        <dbReference type="SAM" id="MobiDB-lite"/>
    </source>
</evidence>
<dbReference type="GeneID" id="54290000"/>
<dbReference type="InterPro" id="IPR044613">
    <property type="entry name" value="Nep1/2-like"/>
</dbReference>
<dbReference type="GO" id="GO:0019784">
    <property type="term" value="F:deNEDDylase activity"/>
    <property type="evidence" value="ECO:0007669"/>
    <property type="project" value="InterPro"/>
</dbReference>
<dbReference type="GO" id="GO:0000338">
    <property type="term" value="P:protein deneddylation"/>
    <property type="evidence" value="ECO:0007669"/>
    <property type="project" value="TreeGrafter"/>
</dbReference>
<reference evidence="7" key="1">
    <citation type="journal article" date="2020" name="Stud. Mycol.">
        <title>101 Dothideomycetes genomes: a test case for predicting lifestyles and emergence of pathogens.</title>
        <authorList>
            <person name="Haridas S."/>
            <person name="Albert R."/>
            <person name="Binder M."/>
            <person name="Bloem J."/>
            <person name="Labutti K."/>
            <person name="Salamov A."/>
            <person name="Andreopoulos B."/>
            <person name="Baker S."/>
            <person name="Barry K."/>
            <person name="Bills G."/>
            <person name="Bluhm B."/>
            <person name="Cannon C."/>
            <person name="Castanera R."/>
            <person name="Culley D."/>
            <person name="Daum C."/>
            <person name="Ezra D."/>
            <person name="Gonzalez J."/>
            <person name="Henrissat B."/>
            <person name="Kuo A."/>
            <person name="Liang C."/>
            <person name="Lipzen A."/>
            <person name="Lutzoni F."/>
            <person name="Magnuson J."/>
            <person name="Mondo S."/>
            <person name="Nolan M."/>
            <person name="Ohm R."/>
            <person name="Pangilinan J."/>
            <person name="Park H.-J."/>
            <person name="Ramirez L."/>
            <person name="Alfaro M."/>
            <person name="Sun H."/>
            <person name="Tritt A."/>
            <person name="Yoshinaga Y."/>
            <person name="Zwiers L.-H."/>
            <person name="Turgeon B."/>
            <person name="Goodwin S."/>
            <person name="Spatafora J."/>
            <person name="Crous P."/>
            <person name="Grigoriev I."/>
        </authorList>
    </citation>
    <scope>NUCLEOTIDE SEQUENCE</scope>
    <source>
        <strain evidence="7">CBS 175.79</strain>
    </source>
</reference>
<feature type="domain" description="Ubiquitin-like protease family profile" evidence="6">
    <location>
        <begin position="115"/>
        <end position="300"/>
    </location>
</feature>
<keyword evidence="8" id="KW-1185">Reference proteome</keyword>
<organism evidence="7 8">
    <name type="scientific">Aaosphaeria arxii CBS 175.79</name>
    <dbReference type="NCBI Taxonomy" id="1450172"/>
    <lineage>
        <taxon>Eukaryota</taxon>
        <taxon>Fungi</taxon>
        <taxon>Dikarya</taxon>
        <taxon>Ascomycota</taxon>
        <taxon>Pezizomycotina</taxon>
        <taxon>Dothideomycetes</taxon>
        <taxon>Pleosporomycetidae</taxon>
        <taxon>Pleosporales</taxon>
        <taxon>Pleosporales incertae sedis</taxon>
        <taxon>Aaosphaeria</taxon>
    </lineage>
</organism>